<evidence type="ECO:0000313" key="2">
    <source>
        <dbReference type="EMBL" id="KRK57243.1"/>
    </source>
</evidence>
<reference evidence="2 3" key="1">
    <citation type="journal article" date="2015" name="Genome Announc.">
        <title>Expanding the biotechnology potential of lactobacilli through comparative genomics of 213 strains and associated genera.</title>
        <authorList>
            <person name="Sun Z."/>
            <person name="Harris H.M."/>
            <person name="McCann A."/>
            <person name="Guo C."/>
            <person name="Argimon S."/>
            <person name="Zhang W."/>
            <person name="Yang X."/>
            <person name="Jeffery I.B."/>
            <person name="Cooney J.C."/>
            <person name="Kagawa T.F."/>
            <person name="Liu W."/>
            <person name="Song Y."/>
            <person name="Salvetti E."/>
            <person name="Wrobel A."/>
            <person name="Rasinkangas P."/>
            <person name="Parkhill J."/>
            <person name="Rea M.C."/>
            <person name="O'Sullivan O."/>
            <person name="Ritari J."/>
            <person name="Douillard F.P."/>
            <person name="Paul Ross R."/>
            <person name="Yang R."/>
            <person name="Briner A.E."/>
            <person name="Felis G.E."/>
            <person name="de Vos W.M."/>
            <person name="Barrangou R."/>
            <person name="Klaenhammer T.R."/>
            <person name="Caufield P.W."/>
            <person name="Cui Y."/>
            <person name="Zhang H."/>
            <person name="O'Toole P.W."/>
        </authorList>
    </citation>
    <scope>NUCLEOTIDE SEQUENCE [LARGE SCALE GENOMIC DNA]</scope>
    <source>
        <strain evidence="2 3">DSM 16041</strain>
    </source>
</reference>
<name>A0ABR5NYS9_9LACO</name>
<accession>A0ABR5NYS9</accession>
<dbReference type="Proteomes" id="UP000051883">
    <property type="component" value="Unassembled WGS sequence"/>
</dbReference>
<dbReference type="EMBL" id="AZDK01000026">
    <property type="protein sequence ID" value="KRK57243.1"/>
    <property type="molecule type" value="Genomic_DNA"/>
</dbReference>
<evidence type="ECO:0000256" key="1">
    <source>
        <dbReference type="SAM" id="MobiDB-lite"/>
    </source>
</evidence>
<keyword evidence="3" id="KW-1185">Reference proteome</keyword>
<feature type="region of interest" description="Disordered" evidence="1">
    <location>
        <begin position="233"/>
        <end position="254"/>
    </location>
</feature>
<sequence>MAEKYSKMVALPQGSEQMYVYDNGKKTNTHLRPDRMTPIKQNRTNLNPLVLKGKFPLVGWAGITLKQSDYSLMKPTEDQADALGISRILVPRNNDYENRDGKGLDYTLQNRWVIKSKVAPMAINDLKQFTQAHNSSDKSQLQNQSKTLVESWRKIANYNFNLDKLQVNSFSMGYAQEDGNHDDASPSIKNTTYMDVVIKAKTSRKIGEHNFKNEEDGEDPEMAELDRGNHEIIEKNDPEAKSSSIEGTGKTTDTEHEYDNFHVHYNLIDGKWQLSWVQMKAIPWGD</sequence>
<evidence type="ECO:0008006" key="4">
    <source>
        <dbReference type="Google" id="ProtNLM"/>
    </source>
</evidence>
<evidence type="ECO:0000313" key="3">
    <source>
        <dbReference type="Proteomes" id="UP000051883"/>
    </source>
</evidence>
<feature type="compositionally biased region" description="Polar residues" evidence="1">
    <location>
        <begin position="241"/>
        <end position="251"/>
    </location>
</feature>
<comment type="caution">
    <text evidence="2">The sequence shown here is derived from an EMBL/GenBank/DDBJ whole genome shotgun (WGS) entry which is preliminary data.</text>
</comment>
<gene>
    <name evidence="2" type="ORF">FC31_GL001046</name>
</gene>
<proteinExistence type="predicted"/>
<protein>
    <recommendedName>
        <fullName evidence="4">WxL domain-containing protein</fullName>
    </recommendedName>
</protein>
<organism evidence="2 3">
    <name type="scientific">Limosilactobacillus antri DSM 16041</name>
    <dbReference type="NCBI Taxonomy" id="525309"/>
    <lineage>
        <taxon>Bacteria</taxon>
        <taxon>Bacillati</taxon>
        <taxon>Bacillota</taxon>
        <taxon>Bacilli</taxon>
        <taxon>Lactobacillales</taxon>
        <taxon>Lactobacillaceae</taxon>
        <taxon>Limosilactobacillus</taxon>
    </lineage>
</organism>